<evidence type="ECO:0000259" key="10">
    <source>
        <dbReference type="Pfam" id="PF08596"/>
    </source>
</evidence>
<dbReference type="SUPFAM" id="SSF53774">
    <property type="entry name" value="Glutaminase/Asparaginase"/>
    <property type="match status" value="2"/>
</dbReference>
<dbReference type="PROSITE" id="PS00917">
    <property type="entry name" value="ASN_GLN_ASE_2"/>
    <property type="match status" value="1"/>
</dbReference>
<dbReference type="PANTHER" id="PTHR11707:SF28">
    <property type="entry name" value="60 KDA LYSOPHOSPHOLIPASE"/>
    <property type="match status" value="1"/>
</dbReference>
<feature type="repeat" description="ANK" evidence="6">
    <location>
        <begin position="1773"/>
        <end position="1805"/>
    </location>
</feature>
<dbReference type="FunFam" id="3.40.50.1170:FF:000003">
    <property type="entry name" value="60 kDa lysophospholipase"/>
    <property type="match status" value="1"/>
</dbReference>
<evidence type="ECO:0000313" key="13">
    <source>
        <dbReference type="Proteomes" id="UP001140011"/>
    </source>
</evidence>
<accession>A0A9W8GYP6</accession>
<evidence type="ECO:0000256" key="4">
    <source>
        <dbReference type="ARBA" id="ARBA00023043"/>
    </source>
</evidence>
<evidence type="ECO:0000256" key="6">
    <source>
        <dbReference type="PROSITE-ProRule" id="PRU00023"/>
    </source>
</evidence>
<feature type="region of interest" description="Disordered" evidence="8">
    <location>
        <begin position="520"/>
        <end position="539"/>
    </location>
</feature>
<dbReference type="SFLD" id="SFLDS00057">
    <property type="entry name" value="Glutaminase/Asparaginase"/>
    <property type="match status" value="1"/>
</dbReference>
<dbReference type="InterPro" id="IPR027473">
    <property type="entry name" value="L-asparaginase_C"/>
</dbReference>
<comment type="similarity">
    <text evidence="5">In the N-terminal section; belongs to the asparaginase 1 family.</text>
</comment>
<reference evidence="12" key="1">
    <citation type="submission" date="2022-07" db="EMBL/GenBank/DDBJ databases">
        <title>Phylogenomic reconstructions and comparative analyses of Kickxellomycotina fungi.</title>
        <authorList>
            <person name="Reynolds N.K."/>
            <person name="Stajich J.E."/>
            <person name="Barry K."/>
            <person name="Grigoriev I.V."/>
            <person name="Crous P."/>
            <person name="Smith M.E."/>
        </authorList>
    </citation>
    <scope>NUCLEOTIDE SEQUENCE</scope>
    <source>
        <strain evidence="12">BCRC 34297</strain>
    </source>
</reference>
<dbReference type="Gene3D" id="3.40.50.1170">
    <property type="entry name" value="L-asparaginase, N-terminal domain"/>
    <property type="match status" value="2"/>
</dbReference>
<dbReference type="InterPro" id="IPR036152">
    <property type="entry name" value="Asp/glu_Ase-like_sf"/>
</dbReference>
<dbReference type="SUPFAM" id="SSF48403">
    <property type="entry name" value="Ankyrin repeat"/>
    <property type="match status" value="1"/>
</dbReference>
<evidence type="ECO:0000256" key="3">
    <source>
        <dbReference type="ARBA" id="ARBA00022801"/>
    </source>
</evidence>
<dbReference type="InterPro" id="IPR013905">
    <property type="entry name" value="Lgl_C_dom"/>
</dbReference>
<dbReference type="FunFam" id="3.40.50.40:FF:000001">
    <property type="entry name" value="L-asparaginase 1"/>
    <property type="match status" value="1"/>
</dbReference>
<protein>
    <recommendedName>
        <fullName evidence="1">asparaginase</fullName>
        <ecNumber evidence="1">3.5.1.1</ecNumber>
    </recommendedName>
</protein>
<evidence type="ECO:0000256" key="2">
    <source>
        <dbReference type="ARBA" id="ARBA00022737"/>
    </source>
</evidence>
<feature type="repeat" description="ANK" evidence="6">
    <location>
        <begin position="1740"/>
        <end position="1772"/>
    </location>
</feature>
<keyword evidence="13" id="KW-1185">Reference proteome</keyword>
<feature type="region of interest" description="Disordered" evidence="8">
    <location>
        <begin position="454"/>
        <end position="481"/>
    </location>
</feature>
<dbReference type="PROSITE" id="PS51732">
    <property type="entry name" value="ASN_GLN_ASE_3"/>
    <property type="match status" value="1"/>
</dbReference>
<dbReference type="InterPro" id="IPR040919">
    <property type="entry name" value="Asparaginase_C"/>
</dbReference>
<dbReference type="PANTHER" id="PTHR11707">
    <property type="entry name" value="L-ASPARAGINASE"/>
    <property type="match status" value="1"/>
</dbReference>
<dbReference type="InterPro" id="IPR037152">
    <property type="entry name" value="L-asparaginase_N_sf"/>
</dbReference>
<dbReference type="PROSITE" id="PS50297">
    <property type="entry name" value="ANK_REP_REGION"/>
    <property type="match status" value="2"/>
</dbReference>
<dbReference type="Pfam" id="PF12796">
    <property type="entry name" value="Ank_2"/>
    <property type="match status" value="1"/>
</dbReference>
<dbReference type="Pfam" id="PF00710">
    <property type="entry name" value="Asparaginase"/>
    <property type="match status" value="1"/>
</dbReference>
<dbReference type="Pfam" id="PF08596">
    <property type="entry name" value="Lgl_C"/>
    <property type="match status" value="1"/>
</dbReference>
<proteinExistence type="inferred from homology"/>
<dbReference type="PROSITE" id="PS50088">
    <property type="entry name" value="ANK_REPEAT"/>
    <property type="match status" value="2"/>
</dbReference>
<dbReference type="Gene3D" id="1.25.40.20">
    <property type="entry name" value="Ankyrin repeat-containing domain"/>
    <property type="match status" value="2"/>
</dbReference>
<feature type="domain" description="L-asparaginase N-terminal" evidence="9">
    <location>
        <begin position="1333"/>
        <end position="1473"/>
    </location>
</feature>
<evidence type="ECO:0000256" key="1">
    <source>
        <dbReference type="ARBA" id="ARBA00012920"/>
    </source>
</evidence>
<evidence type="ECO:0000256" key="8">
    <source>
        <dbReference type="SAM" id="MobiDB-lite"/>
    </source>
</evidence>
<dbReference type="Pfam" id="PF13637">
    <property type="entry name" value="Ank_4"/>
    <property type="match status" value="1"/>
</dbReference>
<dbReference type="EMBL" id="JANBUH010000392">
    <property type="protein sequence ID" value="KAJ2751502.1"/>
    <property type="molecule type" value="Genomic_DNA"/>
</dbReference>
<dbReference type="Pfam" id="PF17763">
    <property type="entry name" value="Asparaginase_C"/>
    <property type="match status" value="1"/>
</dbReference>
<sequence>MGRVYFVNSGEGLKSDFSIGSQVQPPSRVVSVESHPVETEKLLIAYTEGTCVVCDLGKGSLSEKHMVVSKHRYEHPEALKQSMRSDPAGDDQFGTSTQYVNLVEPQLTGASWSPSGDQMATTYTNGVFCIFGAGPEPVVARTVVSEDISRLSAADLERNTRCLKYVRWCTHASSDQSFLTITSGPAASYQQVVHVFGTSSQGSMVKSSGDIVTCERYSLDAAIGSLITIPRQSPWRNECEGVGGLAVLIGNPAVVQMLELGPKLRLMPVVEQLPGELVWSTAPATLVRLVQGDLDPALRSQLAPVHQSHLHQYPAAAVPDRFAARLNHDDMQLFCSIDGKNTLSLWCIYKDMLRPCVGVEFDVRYASWILGIEGHVSAVDICAHSGLVVLGMDSGEALISVLHNGAHPLPLARHCMPSSELREQAAEYYLDDQGVNELSVGAEEASAATLAAQTAQGVEAHPGRSDTGLESAAHGDLPPSVPRSDLAAIQRSRAVSVSERGFIRRSSKRLSSSIGTLFRRGARPRSTGGSFSRPSSGRIQDHEDTLEAGMLGLGMSAVDRPSGSGLTRPMPIDLEAWKSQQTAVNTELSRMLYGLQLDAAEQHQVGGASSRTKPVSRPRIDSGAPALIDSGNVRLLRPGMSPLMLARFFRRKVINAAAGQDGIIALVYAGGVLVVIDSPRQRVLLADNINQAPSSGHTARDVFFGTASAIQATEWPTEGAEVTAMSVVRLGRDIVHGSLGDTEFSNQVSLLVGTSQGCVLAYAIADTVAPPVVVERSRTGAILYMGAYPCRPGHFYEEAGDCAQALVVGSQRAVTVHSAKTLEPIASYVLPTRASAFVVVRLVELSSGWRGVVAVDSQANVALLALPQLERVQAAPIPEARGLIASAVVQISDHGLITLLGPGGVLLQAKVADSTLDRLSQQSMFDVNVKVPPLPVRKGITSWLLGKTSNASQDIDAFLGSHCRDLLAKGGTKPGMRLHQALAPKTSGSARSTDMATETDRAVDEVGKAVDLDGVSESKNLLDKRGQQLEMIDERMQQASMQARGFLDDIRAYNAKQESSSKKSPLHADNAADIAAHHYSETADFQRLRASLDEAITQGVSKVLVIYTGGTIGMKHDKINGYSPVKGYLPEKLRSIGRFHDAEGFNDFDIQFQRSSAVNNPSHQPKDASIGMPRVRQVPANTSTLIEMAKRRLKDMSRGQQRGPWATADPASPQPDLTKSPNVEPSSRAAESINSDVTGEHAQASDSAIVTENQSGSQTPAAPGACSDQCTSSLIERSDVTTAAAGPDVEPAHDAADHTCGIGQGPDTPSRLSEWLITPKSMYGRRVQYCFLEYDPLLDSCNMDMTDWVRIVTDIEQFYYAFDAFIILHGTDTMSYTASALSFMLQNLGKSVIVTGSQVPIAEVRNDGIENFLGALTIAGHFVIPEVALYFNNKLFRGNRCVKIDAMDFEAFSSPNLAPLVKVGVHIEVNWPEVLRPNAIEPFCAHKQMDANVATLRLFPGISASAVRAFLAPPIRGIVLETFGAGNAPDARPAILEALMEASERGVAIVNVTQCQRGNVSDLYATARGLTKAKVVPGRDMTSECALTKLSYLLGRGFSPEKCRDLLGRSLRGELTIVQSHSRPIFYSGQGRSHTFTQFVSRQILNDTRANEEDIEPTPRSLPVASKSNPLLTPEDGEQGLAADGGGPQARDTVTERASIYRSFFPVLLCAAAATGDLQGMYLLEAASNNALDVTCYDYTGQTPLHSAVRAGQLPCTRFLLKRGASVHVLSRQGHTPLFVAISARHPEMVSLLLQAGAHFSDAETRDLMLSMQNAISRGDIEFVKLAVRAGFDVSASDHEGRTVLYFAVISSQVEIVQYLLALPRVSVELWDHWGCSPMDYVLRKLDLWSEVGAPHEDSINDMQRICTLFADKMSIK</sequence>
<dbReference type="SMART" id="SM00870">
    <property type="entry name" value="Asparaginase"/>
    <property type="match status" value="1"/>
</dbReference>
<dbReference type="CDD" id="cd08963">
    <property type="entry name" value="L-asparaginase_I"/>
    <property type="match status" value="1"/>
</dbReference>
<dbReference type="InterPro" id="IPR027474">
    <property type="entry name" value="L-asparaginase_N"/>
</dbReference>
<comment type="caution">
    <text evidence="12">The sequence shown here is derived from an EMBL/GenBank/DDBJ whole genome shotgun (WGS) entry which is preliminary data.</text>
</comment>
<evidence type="ECO:0000313" key="12">
    <source>
        <dbReference type="EMBL" id="KAJ2751502.1"/>
    </source>
</evidence>
<gene>
    <name evidence="12" type="ORF">GGI19_004443</name>
</gene>
<dbReference type="InterPro" id="IPR002110">
    <property type="entry name" value="Ankyrin_rpt"/>
</dbReference>
<feature type="compositionally biased region" description="Polar residues" evidence="8">
    <location>
        <begin position="1215"/>
        <end position="1225"/>
    </location>
</feature>
<evidence type="ECO:0000259" key="11">
    <source>
        <dbReference type="Pfam" id="PF17763"/>
    </source>
</evidence>
<dbReference type="EC" id="3.5.1.1" evidence="1"/>
<feature type="active site" evidence="7">
    <location>
        <position position="1371"/>
    </location>
</feature>
<feature type="domain" description="Lethal giant larvae (Lgl)-like C-terminal" evidence="10">
    <location>
        <begin position="828"/>
        <end position="964"/>
    </location>
</feature>
<feature type="compositionally biased region" description="Polar residues" evidence="8">
    <location>
        <begin position="1244"/>
        <end position="1260"/>
    </location>
</feature>
<dbReference type="InterPro" id="IPR036322">
    <property type="entry name" value="WD40_repeat_dom_sf"/>
</dbReference>
<dbReference type="Gene3D" id="3.40.50.40">
    <property type="match status" value="1"/>
</dbReference>
<feature type="domain" description="Asparaginase/glutaminase C-terminal" evidence="11">
    <location>
        <begin position="1492"/>
        <end position="1606"/>
    </location>
</feature>
<dbReference type="InterPro" id="IPR036770">
    <property type="entry name" value="Ankyrin_rpt-contain_sf"/>
</dbReference>
<dbReference type="SUPFAM" id="SSF50978">
    <property type="entry name" value="WD40 repeat-like"/>
    <property type="match status" value="1"/>
</dbReference>
<evidence type="ECO:0000259" key="9">
    <source>
        <dbReference type="Pfam" id="PF00710"/>
    </source>
</evidence>
<keyword evidence="4 6" id="KW-0040">ANK repeat</keyword>
<feature type="region of interest" description="Disordered" evidence="8">
    <location>
        <begin position="1649"/>
        <end position="1691"/>
    </location>
</feature>
<dbReference type="GO" id="GO:0009066">
    <property type="term" value="P:aspartate family amino acid metabolic process"/>
    <property type="evidence" value="ECO:0007669"/>
    <property type="project" value="UniProtKB-ARBA"/>
</dbReference>
<feature type="compositionally biased region" description="Polar residues" evidence="8">
    <location>
        <begin position="527"/>
        <end position="538"/>
    </location>
</feature>
<keyword evidence="3" id="KW-0378">Hydrolase</keyword>
<dbReference type="GO" id="GO:0004067">
    <property type="term" value="F:asparaginase activity"/>
    <property type="evidence" value="ECO:0007669"/>
    <property type="project" value="UniProtKB-UniRule"/>
</dbReference>
<dbReference type="InterPro" id="IPR041725">
    <property type="entry name" value="L-asparaginase_I"/>
</dbReference>
<dbReference type="Proteomes" id="UP001140011">
    <property type="component" value="Unassembled WGS sequence"/>
</dbReference>
<feature type="region of interest" description="Disordered" evidence="8">
    <location>
        <begin position="1285"/>
        <end position="1306"/>
    </location>
</feature>
<dbReference type="SMART" id="SM00248">
    <property type="entry name" value="ANK"/>
    <property type="match status" value="4"/>
</dbReference>
<evidence type="ECO:0000256" key="7">
    <source>
        <dbReference type="PROSITE-ProRule" id="PRU10100"/>
    </source>
</evidence>
<dbReference type="PRINTS" id="PR00139">
    <property type="entry name" value="ASNGLNASE"/>
</dbReference>
<keyword evidence="2" id="KW-0677">Repeat</keyword>
<dbReference type="InterPro" id="IPR027475">
    <property type="entry name" value="Asparaginase/glutaminase_AS2"/>
</dbReference>
<feature type="region of interest" description="Disordered" evidence="8">
    <location>
        <begin position="1193"/>
        <end position="1269"/>
    </location>
</feature>
<name>A0A9W8GYP6_9FUNG</name>
<dbReference type="OrthoDB" id="19944at2759"/>
<evidence type="ECO:0000256" key="5">
    <source>
        <dbReference type="ARBA" id="ARBA00061199"/>
    </source>
</evidence>
<dbReference type="InterPro" id="IPR006034">
    <property type="entry name" value="Asparaginase/glutaminase-like"/>
</dbReference>
<organism evidence="12 13">
    <name type="scientific">Coemansia pectinata</name>
    <dbReference type="NCBI Taxonomy" id="1052879"/>
    <lineage>
        <taxon>Eukaryota</taxon>
        <taxon>Fungi</taxon>
        <taxon>Fungi incertae sedis</taxon>
        <taxon>Zoopagomycota</taxon>
        <taxon>Kickxellomycotina</taxon>
        <taxon>Kickxellomycetes</taxon>
        <taxon>Kickxellales</taxon>
        <taxon>Kickxellaceae</taxon>
        <taxon>Coemansia</taxon>
    </lineage>
</organism>